<evidence type="ECO:0000259" key="2">
    <source>
        <dbReference type="SMART" id="SM00849"/>
    </source>
</evidence>
<reference evidence="3" key="1">
    <citation type="submission" date="2018-12" db="EMBL/GenBank/DDBJ databases">
        <title>Novel natural products biosynthetic potential of the class Ktedonobacteria.</title>
        <authorList>
            <person name="Zheng Y."/>
            <person name="Saitou A."/>
            <person name="Wang C.M."/>
            <person name="Toyoda A."/>
            <person name="Minakuchi Y."/>
            <person name="Sekiguchi Y."/>
            <person name="Ueda K."/>
            <person name="Takano H."/>
            <person name="Sakai Y."/>
            <person name="Yokota A."/>
            <person name="Yabe S."/>
        </authorList>
    </citation>
    <scope>NUCLEOTIDE SEQUENCE</scope>
    <source>
        <strain evidence="3">A3-2</strain>
    </source>
</reference>
<dbReference type="SMART" id="SM00849">
    <property type="entry name" value="Lactamase_B"/>
    <property type="match status" value="1"/>
</dbReference>
<gene>
    <name evidence="3" type="ORF">KTA_19590</name>
</gene>
<dbReference type="PANTHER" id="PTHR47619:SF1">
    <property type="entry name" value="EXODEOXYRIBONUCLEASE WALJ"/>
    <property type="match status" value="1"/>
</dbReference>
<keyword evidence="3" id="KW-0378">Hydrolase</keyword>
<proteinExistence type="predicted"/>
<dbReference type="InterPro" id="IPR036866">
    <property type="entry name" value="RibonucZ/Hydroxyglut_hydro"/>
</dbReference>
<accession>A0A455T1G5</accession>
<sequence>MRVISLGSGSSGNALLIEAGPAGRTRLLVDAGLPCRTLINRLHLVGVSPAQILAVLLTHEHDDHTLALPTLLKRYDPLVIADPATLAALSEAPRSLDSGDGEGSRRPGTDQQTDQLPCLETQAPDRQKLPVASAERRIVTPSLRRTLALPAGSSCLLGDIEIISFPVPHDAVAPCGYLLCAGGCRVCVVVDSGSVTLTMLEAMRQADLLILEANHDRERLLHGPYSYALKMRILSPTGHLSNEQAAQAILQTWRADSLRWIWLAHLSQVNNTPQLALSSVQRQLVEAGAALRQVHLATLPRAIGPTWDSTRLWHDEYWWRGGISSEGNA</sequence>
<feature type="domain" description="Metallo-beta-lactamase" evidence="2">
    <location>
        <begin position="11"/>
        <end position="229"/>
    </location>
</feature>
<name>A0A455T1G5_9CHLR</name>
<dbReference type="Gene3D" id="3.60.15.10">
    <property type="entry name" value="Ribonuclease Z/Hydroxyacylglutathione hydrolase-like"/>
    <property type="match status" value="1"/>
</dbReference>
<dbReference type="InterPro" id="IPR001279">
    <property type="entry name" value="Metallo-B-lactamas"/>
</dbReference>
<dbReference type="InterPro" id="IPR052533">
    <property type="entry name" value="WalJ/YycJ-like"/>
</dbReference>
<evidence type="ECO:0000256" key="1">
    <source>
        <dbReference type="SAM" id="MobiDB-lite"/>
    </source>
</evidence>
<dbReference type="PANTHER" id="PTHR47619">
    <property type="entry name" value="METALLO-HYDROLASE YYCJ-RELATED"/>
    <property type="match status" value="1"/>
</dbReference>
<dbReference type="GO" id="GO:0016787">
    <property type="term" value="F:hydrolase activity"/>
    <property type="evidence" value="ECO:0007669"/>
    <property type="project" value="UniProtKB-KW"/>
</dbReference>
<feature type="region of interest" description="Disordered" evidence="1">
    <location>
        <begin position="91"/>
        <end position="117"/>
    </location>
</feature>
<dbReference type="Pfam" id="PF00753">
    <property type="entry name" value="Lactamase_B"/>
    <property type="match status" value="1"/>
</dbReference>
<dbReference type="Pfam" id="PF12706">
    <property type="entry name" value="Lactamase_B_2"/>
    <property type="match status" value="1"/>
</dbReference>
<dbReference type="EMBL" id="AP019377">
    <property type="protein sequence ID" value="BBH93760.1"/>
    <property type="molecule type" value="Genomic_DNA"/>
</dbReference>
<evidence type="ECO:0000313" key="3">
    <source>
        <dbReference type="EMBL" id="BBH93760.1"/>
    </source>
</evidence>
<dbReference type="AlphaFoldDB" id="A0A455T1G5"/>
<organism evidence="3">
    <name type="scientific">Thermogemmatispora argillosa</name>
    <dbReference type="NCBI Taxonomy" id="2045280"/>
    <lineage>
        <taxon>Bacteria</taxon>
        <taxon>Bacillati</taxon>
        <taxon>Chloroflexota</taxon>
        <taxon>Ktedonobacteria</taxon>
        <taxon>Thermogemmatisporales</taxon>
        <taxon>Thermogemmatisporaceae</taxon>
        <taxon>Thermogemmatispora</taxon>
    </lineage>
</organism>
<dbReference type="SUPFAM" id="SSF56281">
    <property type="entry name" value="Metallo-hydrolase/oxidoreductase"/>
    <property type="match status" value="1"/>
</dbReference>
<protein>
    <submittedName>
        <fullName evidence="3">MBL fold metallo-hydrolase</fullName>
    </submittedName>
</protein>